<name>A0A9P9WKQ2_9PEZI</name>
<dbReference type="SUPFAM" id="SSF48264">
    <property type="entry name" value="Cytochrome P450"/>
    <property type="match status" value="1"/>
</dbReference>
<keyword evidence="2" id="KW-1185">Reference proteome</keyword>
<accession>A0A9P9WKQ2</accession>
<organism evidence="1 2">
    <name type="scientific">Neoarthrinium moseri</name>
    <dbReference type="NCBI Taxonomy" id="1658444"/>
    <lineage>
        <taxon>Eukaryota</taxon>
        <taxon>Fungi</taxon>
        <taxon>Dikarya</taxon>
        <taxon>Ascomycota</taxon>
        <taxon>Pezizomycotina</taxon>
        <taxon>Sordariomycetes</taxon>
        <taxon>Xylariomycetidae</taxon>
        <taxon>Amphisphaeriales</taxon>
        <taxon>Apiosporaceae</taxon>
        <taxon>Neoarthrinium</taxon>
    </lineage>
</organism>
<dbReference type="GO" id="GO:0004497">
    <property type="term" value="F:monooxygenase activity"/>
    <property type="evidence" value="ECO:0007669"/>
    <property type="project" value="InterPro"/>
</dbReference>
<dbReference type="Proteomes" id="UP000829685">
    <property type="component" value="Unassembled WGS sequence"/>
</dbReference>
<reference evidence="1" key="1">
    <citation type="submission" date="2021-03" db="EMBL/GenBank/DDBJ databases">
        <title>Revisited historic fungal species revealed as producer of novel bioactive compounds through whole genome sequencing and comparative genomics.</title>
        <authorList>
            <person name="Vignolle G.A."/>
            <person name="Hochenegger N."/>
            <person name="Mach R.L."/>
            <person name="Mach-Aigner A.R."/>
            <person name="Javad Rahimi M."/>
            <person name="Salim K.A."/>
            <person name="Chan C.M."/>
            <person name="Lim L.B.L."/>
            <person name="Cai F."/>
            <person name="Druzhinina I.S."/>
            <person name="U'Ren J.M."/>
            <person name="Derntl C."/>
        </authorList>
    </citation>
    <scope>NUCLEOTIDE SEQUENCE</scope>
    <source>
        <strain evidence="1">TUCIM 5799</strain>
    </source>
</reference>
<evidence type="ECO:0000313" key="2">
    <source>
        <dbReference type="Proteomes" id="UP000829685"/>
    </source>
</evidence>
<dbReference type="GO" id="GO:0016705">
    <property type="term" value="F:oxidoreductase activity, acting on paired donors, with incorporation or reduction of molecular oxygen"/>
    <property type="evidence" value="ECO:0007669"/>
    <property type="project" value="InterPro"/>
</dbReference>
<gene>
    <name evidence="1" type="ORF">JX265_006736</name>
</gene>
<sequence length="206" mass="22948">MVALNAAPRWPSAEVSNIEWISLLVATVCPSPTPVPIDVKSSSGDVVRIAPNELVFLTPQAARGTIPAQVQRTASAFAGWLTVSLCSDIYLPHERMMESFVKTDFEDLGEGDGGISFETDPVKHREVAKRMAPAFSMKNFKAKEPTLQYYIDLFVDKMKEVGGLEQGAEMRRWADWLSMDIAADMTYNRQMNEMKDSEMPLLLNSV</sequence>
<comment type="caution">
    <text evidence="1">The sequence shown here is derived from an EMBL/GenBank/DDBJ whole genome shotgun (WGS) entry which is preliminary data.</text>
</comment>
<dbReference type="GO" id="GO:0005506">
    <property type="term" value="F:iron ion binding"/>
    <property type="evidence" value="ECO:0007669"/>
    <property type="project" value="InterPro"/>
</dbReference>
<proteinExistence type="predicted"/>
<dbReference type="AlphaFoldDB" id="A0A9P9WKQ2"/>
<evidence type="ECO:0008006" key="3">
    <source>
        <dbReference type="Google" id="ProtNLM"/>
    </source>
</evidence>
<protein>
    <recommendedName>
        <fullName evidence="3">Cytochrome P450</fullName>
    </recommendedName>
</protein>
<dbReference type="EMBL" id="JAFIMR010000016">
    <property type="protein sequence ID" value="KAI1868757.1"/>
    <property type="molecule type" value="Genomic_DNA"/>
</dbReference>
<evidence type="ECO:0000313" key="1">
    <source>
        <dbReference type="EMBL" id="KAI1868757.1"/>
    </source>
</evidence>
<dbReference type="InterPro" id="IPR036396">
    <property type="entry name" value="Cyt_P450_sf"/>
</dbReference>
<dbReference type="GO" id="GO:0020037">
    <property type="term" value="F:heme binding"/>
    <property type="evidence" value="ECO:0007669"/>
    <property type="project" value="InterPro"/>
</dbReference>
<dbReference type="Gene3D" id="1.10.630.10">
    <property type="entry name" value="Cytochrome P450"/>
    <property type="match status" value="1"/>
</dbReference>